<dbReference type="Pfam" id="PF13424">
    <property type="entry name" value="TPR_12"/>
    <property type="match status" value="1"/>
</dbReference>
<dbReference type="GO" id="GO:0009507">
    <property type="term" value="C:chloroplast"/>
    <property type="evidence" value="ECO:0007669"/>
    <property type="project" value="TreeGrafter"/>
</dbReference>
<dbReference type="STRING" id="3775.A0A1Q3D9G3"/>
<evidence type="ECO:0000256" key="2">
    <source>
        <dbReference type="ARBA" id="ARBA00022803"/>
    </source>
</evidence>
<accession>A0A1Q3D9G3</accession>
<dbReference type="OrthoDB" id="771227at2759"/>
<proteinExistence type="predicted"/>
<keyword evidence="4" id="KW-1185">Reference proteome</keyword>
<dbReference type="EMBL" id="BDDD01005239">
    <property type="protein sequence ID" value="GAV89089.1"/>
    <property type="molecule type" value="Genomic_DNA"/>
</dbReference>
<keyword evidence="2" id="KW-0802">TPR repeat</keyword>
<evidence type="ECO:0000313" key="4">
    <source>
        <dbReference type="Proteomes" id="UP000187406"/>
    </source>
</evidence>
<sequence length="556" mass="61846">MAASLLVSSPSLNSFRIKQACLHLHSDTRCFSVNVIPSKSMYSHCVSITYASASSLGPNVSCHKNHVSSSVPPPNDFQRSKPWDGMSDLERQLQELFNQVKTMVKMGDKDDAIALLQANYEAVREQMTTGAKGVEQAAILDIIALGYMATGDFKIVGSLLDMMNEVVDNLKDDQPLLDSILTHMGSMYSTVGKFERSMLMYHRAVHILESVYGKNSTSLVTPLLGMAKVLGSIGRTTKAVDTYHRAITILESSRGPESEDVVVPLSSLGNLLIKEGRATDAESPFIRIVQIYKKLYGDSDGRVGIAMCSLAHAKCVKGNADEAIDLYKNGLQVIRNSNYVAVDDSIMEKLRIDLAGLLQVVGRGKEGRELLEECLLVTEKYKGKEHPSSVTHLVNLATSYFLSKNFVEAECLLRTSLDIMMKTVGHDDPSVTFPMLHLAITLYHLNRDEEAEQLALEVLSIRQKAFGKDSLPVGEVLDCLVSIQTRLGKDDGELLELLKRILRIEEKEFGLDSEEIMVTLKKIVYYLEKLGRKDEKSPLQRRLSVLRMKYKQTVQH</sequence>
<name>A0A1Q3D9G3_CEPFO</name>
<dbReference type="Proteomes" id="UP000187406">
    <property type="component" value="Unassembled WGS sequence"/>
</dbReference>
<dbReference type="SUPFAM" id="SSF48452">
    <property type="entry name" value="TPR-like"/>
    <property type="match status" value="2"/>
</dbReference>
<dbReference type="InterPro" id="IPR011990">
    <property type="entry name" value="TPR-like_helical_dom_sf"/>
</dbReference>
<evidence type="ECO:0000256" key="1">
    <source>
        <dbReference type="ARBA" id="ARBA00022737"/>
    </source>
</evidence>
<dbReference type="SMART" id="SM00028">
    <property type="entry name" value="TPR"/>
    <property type="match status" value="5"/>
</dbReference>
<dbReference type="Pfam" id="PF13374">
    <property type="entry name" value="TPR_10"/>
    <property type="match status" value="3"/>
</dbReference>
<protein>
    <submittedName>
        <fullName evidence="3">TPR_10 domain-containing protein/TPR_12 domain-containing protein</fullName>
    </submittedName>
</protein>
<dbReference type="PANTHER" id="PTHR45641">
    <property type="entry name" value="TETRATRICOPEPTIDE REPEAT PROTEIN (AFU_ORTHOLOGUE AFUA_6G03870)"/>
    <property type="match status" value="1"/>
</dbReference>
<gene>
    <name evidence="3" type="ORF">CFOL_v3_32509</name>
</gene>
<evidence type="ECO:0000313" key="3">
    <source>
        <dbReference type="EMBL" id="GAV89089.1"/>
    </source>
</evidence>
<dbReference type="Gene3D" id="1.25.40.10">
    <property type="entry name" value="Tetratricopeptide repeat domain"/>
    <property type="match status" value="2"/>
</dbReference>
<organism evidence="3 4">
    <name type="scientific">Cephalotus follicularis</name>
    <name type="common">Albany pitcher plant</name>
    <dbReference type="NCBI Taxonomy" id="3775"/>
    <lineage>
        <taxon>Eukaryota</taxon>
        <taxon>Viridiplantae</taxon>
        <taxon>Streptophyta</taxon>
        <taxon>Embryophyta</taxon>
        <taxon>Tracheophyta</taxon>
        <taxon>Spermatophyta</taxon>
        <taxon>Magnoliopsida</taxon>
        <taxon>eudicotyledons</taxon>
        <taxon>Gunneridae</taxon>
        <taxon>Pentapetalae</taxon>
        <taxon>rosids</taxon>
        <taxon>fabids</taxon>
        <taxon>Oxalidales</taxon>
        <taxon>Cephalotaceae</taxon>
        <taxon>Cephalotus</taxon>
    </lineage>
</organism>
<dbReference type="GO" id="GO:0009658">
    <property type="term" value="P:chloroplast organization"/>
    <property type="evidence" value="ECO:0007669"/>
    <property type="project" value="TreeGrafter"/>
</dbReference>
<dbReference type="InterPro" id="IPR019734">
    <property type="entry name" value="TPR_rpt"/>
</dbReference>
<dbReference type="AlphaFoldDB" id="A0A1Q3D9G3"/>
<dbReference type="InParanoid" id="A0A1Q3D9G3"/>
<dbReference type="PANTHER" id="PTHR45641:SF19">
    <property type="entry name" value="NEPHROCYSTIN-3"/>
    <property type="match status" value="1"/>
</dbReference>
<dbReference type="FunCoup" id="A0A1Q3D9G3">
    <property type="interactions" value="645"/>
</dbReference>
<reference evidence="4" key="1">
    <citation type="submission" date="2016-04" db="EMBL/GenBank/DDBJ databases">
        <title>Cephalotus genome sequencing.</title>
        <authorList>
            <person name="Fukushima K."/>
            <person name="Hasebe M."/>
            <person name="Fang X."/>
        </authorList>
    </citation>
    <scope>NUCLEOTIDE SEQUENCE [LARGE SCALE GENOMIC DNA]</scope>
    <source>
        <strain evidence="4">cv. St1</strain>
    </source>
</reference>
<keyword evidence="1" id="KW-0677">Repeat</keyword>
<comment type="caution">
    <text evidence="3">The sequence shown here is derived from an EMBL/GenBank/DDBJ whole genome shotgun (WGS) entry which is preliminary data.</text>
</comment>